<feature type="compositionally biased region" description="Basic and acidic residues" evidence="1">
    <location>
        <begin position="245"/>
        <end position="255"/>
    </location>
</feature>
<reference evidence="2" key="1">
    <citation type="journal article" date="2022" name="Int. J. Mol. Sci.">
        <title>Draft Genome of Tanacetum Coccineum: Genomic Comparison of Closely Related Tanacetum-Family Plants.</title>
        <authorList>
            <person name="Yamashiro T."/>
            <person name="Shiraishi A."/>
            <person name="Nakayama K."/>
            <person name="Satake H."/>
        </authorList>
    </citation>
    <scope>NUCLEOTIDE SEQUENCE</scope>
</reference>
<feature type="compositionally biased region" description="Basic and acidic residues" evidence="1">
    <location>
        <begin position="116"/>
        <end position="126"/>
    </location>
</feature>
<evidence type="ECO:0000256" key="1">
    <source>
        <dbReference type="SAM" id="MobiDB-lite"/>
    </source>
</evidence>
<dbReference type="Proteomes" id="UP001151760">
    <property type="component" value="Unassembled WGS sequence"/>
</dbReference>
<protein>
    <submittedName>
        <fullName evidence="2">Uncharacterized protein</fullName>
    </submittedName>
</protein>
<evidence type="ECO:0000313" key="3">
    <source>
        <dbReference type="Proteomes" id="UP001151760"/>
    </source>
</evidence>
<comment type="caution">
    <text evidence="2">The sequence shown here is derived from an EMBL/GenBank/DDBJ whole genome shotgun (WGS) entry which is preliminary data.</text>
</comment>
<evidence type="ECO:0000313" key="2">
    <source>
        <dbReference type="EMBL" id="GJT56186.1"/>
    </source>
</evidence>
<feature type="compositionally biased region" description="Gly residues" evidence="1">
    <location>
        <begin position="102"/>
        <end position="115"/>
    </location>
</feature>
<reference evidence="2" key="2">
    <citation type="submission" date="2022-01" db="EMBL/GenBank/DDBJ databases">
        <authorList>
            <person name="Yamashiro T."/>
            <person name="Shiraishi A."/>
            <person name="Satake H."/>
            <person name="Nakayama K."/>
        </authorList>
    </citation>
    <scope>NUCLEOTIDE SEQUENCE</scope>
</reference>
<feature type="region of interest" description="Disordered" evidence="1">
    <location>
        <begin position="234"/>
        <end position="255"/>
    </location>
</feature>
<keyword evidence="3" id="KW-1185">Reference proteome</keyword>
<accession>A0ABQ5EYP0</accession>
<feature type="region of interest" description="Disordered" evidence="1">
    <location>
        <begin position="275"/>
        <end position="295"/>
    </location>
</feature>
<proteinExistence type="predicted"/>
<feature type="compositionally biased region" description="Basic and acidic residues" evidence="1">
    <location>
        <begin position="141"/>
        <end position="160"/>
    </location>
</feature>
<feature type="compositionally biased region" description="Basic and acidic residues" evidence="1">
    <location>
        <begin position="191"/>
        <end position="200"/>
    </location>
</feature>
<gene>
    <name evidence="2" type="ORF">Tco_0991240</name>
</gene>
<feature type="compositionally biased region" description="Basic and acidic residues" evidence="1">
    <location>
        <begin position="69"/>
        <end position="83"/>
    </location>
</feature>
<feature type="region of interest" description="Disordered" evidence="1">
    <location>
        <begin position="68"/>
        <end position="200"/>
    </location>
</feature>
<sequence length="541" mass="58203">MTRNRVKGEVAGEERWHEVHVGDCGVVEEEEKKKGRRNTETRVSRVKARCRGKCGACSGRWGCKAAIRGGREREKEGEGREVGVEVTQAEGFSGDGKKSEGLGSGGTRAGGGWGRGESEGKGERGRGKGNRGAQGTKVRRNREGEGLRGWRTREEVRERGNVAGESPRGESSGGVKRSSWSRWARVGGGEEGGRERVKGKLVKGEKEVGVEVAGRGRRGDVVLLKWRRRVGGERGGWRGGGKCSGRGEGREGEQSVVEREWDGLGGKVKGGMVGGLRRAWSGPGGGKECEGRRGREGVRVGEGTVREAVKGWVKWESGGGGGGVKRGSRRDCVLETRERVKVERSESSIGRGVGGKVRGEGWSGGKVVCGGQGGKAVRGDRGRCGWGCEGEWGDRKEVCAMRNTGEGEKGRWERRKEAEGRGGSGVCRKYRGGWGRDVRGGGREKRGVVGGWTRREGWSKDQREVVRGGSVRVWWRTWGESGVMEVRKGGGGAAVGTGGQGKVWEWKAKSVGKVVSARGGSRGWKCRVGERRGGRRGKWSD</sequence>
<name>A0ABQ5EYP0_9ASTR</name>
<dbReference type="EMBL" id="BQNB010016822">
    <property type="protein sequence ID" value="GJT56186.1"/>
    <property type="molecule type" value="Genomic_DNA"/>
</dbReference>
<organism evidence="2 3">
    <name type="scientific">Tanacetum coccineum</name>
    <dbReference type="NCBI Taxonomy" id="301880"/>
    <lineage>
        <taxon>Eukaryota</taxon>
        <taxon>Viridiplantae</taxon>
        <taxon>Streptophyta</taxon>
        <taxon>Embryophyta</taxon>
        <taxon>Tracheophyta</taxon>
        <taxon>Spermatophyta</taxon>
        <taxon>Magnoliopsida</taxon>
        <taxon>eudicotyledons</taxon>
        <taxon>Gunneridae</taxon>
        <taxon>Pentapetalae</taxon>
        <taxon>asterids</taxon>
        <taxon>campanulids</taxon>
        <taxon>Asterales</taxon>
        <taxon>Asteraceae</taxon>
        <taxon>Asteroideae</taxon>
        <taxon>Anthemideae</taxon>
        <taxon>Anthemidinae</taxon>
        <taxon>Tanacetum</taxon>
    </lineage>
</organism>